<keyword evidence="3" id="KW-1185">Reference proteome</keyword>
<protein>
    <submittedName>
        <fullName evidence="2">Uncharacterized protein</fullName>
    </submittedName>
</protein>
<proteinExistence type="predicted"/>
<gene>
    <name evidence="2" type="ORF">BCR34DRAFT_634529</name>
</gene>
<evidence type="ECO:0000256" key="1">
    <source>
        <dbReference type="SAM" id="MobiDB-lite"/>
    </source>
</evidence>
<organism evidence="2 3">
    <name type="scientific">Clohesyomyces aquaticus</name>
    <dbReference type="NCBI Taxonomy" id="1231657"/>
    <lineage>
        <taxon>Eukaryota</taxon>
        <taxon>Fungi</taxon>
        <taxon>Dikarya</taxon>
        <taxon>Ascomycota</taxon>
        <taxon>Pezizomycotina</taxon>
        <taxon>Dothideomycetes</taxon>
        <taxon>Pleosporomycetidae</taxon>
        <taxon>Pleosporales</taxon>
        <taxon>Lindgomycetaceae</taxon>
        <taxon>Clohesyomyces</taxon>
    </lineage>
</organism>
<reference evidence="2 3" key="1">
    <citation type="submission" date="2016-07" db="EMBL/GenBank/DDBJ databases">
        <title>Pervasive Adenine N6-methylation of Active Genes in Fungi.</title>
        <authorList>
            <consortium name="DOE Joint Genome Institute"/>
            <person name="Mondo S.J."/>
            <person name="Dannebaum R.O."/>
            <person name="Kuo R.C."/>
            <person name="Labutti K."/>
            <person name="Haridas S."/>
            <person name="Kuo A."/>
            <person name="Salamov A."/>
            <person name="Ahrendt S.R."/>
            <person name="Lipzen A."/>
            <person name="Sullivan W."/>
            <person name="Andreopoulos W.B."/>
            <person name="Clum A."/>
            <person name="Lindquist E."/>
            <person name="Daum C."/>
            <person name="Ramamoorthy G.K."/>
            <person name="Gryganskyi A."/>
            <person name="Culley D."/>
            <person name="Magnuson J.K."/>
            <person name="James T.Y."/>
            <person name="O'Malley M.A."/>
            <person name="Stajich J.E."/>
            <person name="Spatafora J.W."/>
            <person name="Visel A."/>
            <person name="Grigoriev I.V."/>
        </authorList>
    </citation>
    <scope>NUCLEOTIDE SEQUENCE [LARGE SCALE GENOMIC DNA]</scope>
    <source>
        <strain evidence="2 3">CBS 115471</strain>
    </source>
</reference>
<dbReference type="AlphaFoldDB" id="A0A1Y2A3P1"/>
<name>A0A1Y2A3P1_9PLEO</name>
<evidence type="ECO:0000313" key="3">
    <source>
        <dbReference type="Proteomes" id="UP000193144"/>
    </source>
</evidence>
<accession>A0A1Y2A3P1</accession>
<dbReference type="EMBL" id="MCFA01000014">
    <property type="protein sequence ID" value="ORY17142.1"/>
    <property type="molecule type" value="Genomic_DNA"/>
</dbReference>
<sequence length="299" mass="33160">MSSSHKPPEVNDFGEADHGTLVNLTSLLDRIRQQHGHLWIVDNARSLWVNDTQLDESLRLFRNAVRACGAKFIIELATLPPGFEQSEGRDNAHLQPMIVPNHPASDNFETPSASSSTPAGQNKKQKGNNTEKSAKNLIRHCPQPECGYEGSYLSAHLRKKHNMEEGRAKDFHANAKSQCPACKTVYQKPYEAWTHYKQCNPCSLVARTPLAGTENHSAIAAALLPSPDEETINEFPQADSLGLPHPGATAQPNGSAVLPCLEEDMRDIYTSQDIPTAHSTFTIYDWNDNEVMTSQLFQY</sequence>
<dbReference type="Proteomes" id="UP000193144">
    <property type="component" value="Unassembled WGS sequence"/>
</dbReference>
<comment type="caution">
    <text evidence="2">The sequence shown here is derived from an EMBL/GenBank/DDBJ whole genome shotgun (WGS) entry which is preliminary data.</text>
</comment>
<feature type="compositionally biased region" description="Polar residues" evidence="1">
    <location>
        <begin position="107"/>
        <end position="131"/>
    </location>
</feature>
<evidence type="ECO:0000313" key="2">
    <source>
        <dbReference type="EMBL" id="ORY17142.1"/>
    </source>
</evidence>
<feature type="region of interest" description="Disordered" evidence="1">
    <location>
        <begin position="95"/>
        <end position="132"/>
    </location>
</feature>